<evidence type="ECO:0000256" key="3">
    <source>
        <dbReference type="SAM" id="MobiDB-lite"/>
    </source>
</evidence>
<protein>
    <submittedName>
        <fullName evidence="6">Anti-sigma factor RsiW</fullName>
    </submittedName>
</protein>
<organism evidence="6 7">
    <name type="scientific">Thermomonospora cellulosilytica</name>
    <dbReference type="NCBI Taxonomy" id="1411118"/>
    <lineage>
        <taxon>Bacteria</taxon>
        <taxon>Bacillati</taxon>
        <taxon>Actinomycetota</taxon>
        <taxon>Actinomycetes</taxon>
        <taxon>Streptosporangiales</taxon>
        <taxon>Thermomonosporaceae</taxon>
        <taxon>Thermomonospora</taxon>
    </lineage>
</organism>
<keyword evidence="4" id="KW-0812">Transmembrane</keyword>
<accession>A0A7W3MXR6</accession>
<dbReference type="AlphaFoldDB" id="A0A7W3MXR6"/>
<feature type="transmembrane region" description="Helical" evidence="4">
    <location>
        <begin position="141"/>
        <end position="160"/>
    </location>
</feature>
<evidence type="ECO:0000313" key="6">
    <source>
        <dbReference type="EMBL" id="MBA9003864.1"/>
    </source>
</evidence>
<dbReference type="EMBL" id="JACJII010000001">
    <property type="protein sequence ID" value="MBA9003864.1"/>
    <property type="molecule type" value="Genomic_DNA"/>
</dbReference>
<evidence type="ECO:0000256" key="4">
    <source>
        <dbReference type="SAM" id="Phobius"/>
    </source>
</evidence>
<comment type="caution">
    <text evidence="6">The sequence shown here is derived from an EMBL/GenBank/DDBJ whole genome shotgun (WGS) entry which is preliminary data.</text>
</comment>
<feature type="compositionally biased region" description="Pro residues" evidence="3">
    <location>
        <begin position="85"/>
        <end position="105"/>
    </location>
</feature>
<name>A0A7W3MXR6_9ACTN</name>
<keyword evidence="2" id="KW-0804">Transcription</keyword>
<proteinExistence type="predicted"/>
<evidence type="ECO:0000259" key="5">
    <source>
        <dbReference type="Pfam" id="PF13490"/>
    </source>
</evidence>
<evidence type="ECO:0000256" key="1">
    <source>
        <dbReference type="ARBA" id="ARBA00023015"/>
    </source>
</evidence>
<dbReference type="Proteomes" id="UP000539313">
    <property type="component" value="Unassembled WGS sequence"/>
</dbReference>
<gene>
    <name evidence="6" type="ORF">HNR21_002746</name>
</gene>
<keyword evidence="4" id="KW-1133">Transmembrane helix</keyword>
<evidence type="ECO:0000256" key="2">
    <source>
        <dbReference type="ARBA" id="ARBA00023163"/>
    </source>
</evidence>
<feature type="domain" description="Putative zinc-finger" evidence="5">
    <location>
        <begin position="6"/>
        <end position="35"/>
    </location>
</feature>
<keyword evidence="1" id="KW-0805">Transcription regulation</keyword>
<feature type="compositionally biased region" description="Basic and acidic residues" evidence="3">
    <location>
        <begin position="113"/>
        <end position="126"/>
    </location>
</feature>
<sequence>MSCLGERLTALVDGELDHEERDRALAHLAGCDRCREEADTLRRIKDRLRALAAPPADPAGAPDLPDDDFLRRLMALGAPPDAGAAPPPGDGPGPYALPPLRPSPVPSRAVMPRPRDTRPAGRVDRRGAAAVAVRRRIPRRYLAAGAAAVVLGLGSASYLAGAAPGEGQPPVIPAFDRLEVEHSLTNGVLPMTETSPAPAAP</sequence>
<dbReference type="RefSeq" id="WP_182705510.1">
    <property type="nucleotide sequence ID" value="NZ_JACJII010000001.1"/>
</dbReference>
<dbReference type="Gene3D" id="1.10.10.1320">
    <property type="entry name" value="Anti-sigma factor, zinc-finger domain"/>
    <property type="match status" value="1"/>
</dbReference>
<dbReference type="InterPro" id="IPR041916">
    <property type="entry name" value="Anti_sigma_zinc_sf"/>
</dbReference>
<keyword evidence="4" id="KW-0472">Membrane</keyword>
<evidence type="ECO:0000313" key="7">
    <source>
        <dbReference type="Proteomes" id="UP000539313"/>
    </source>
</evidence>
<feature type="region of interest" description="Disordered" evidence="3">
    <location>
        <begin position="77"/>
        <end position="126"/>
    </location>
</feature>
<reference evidence="6 7" key="1">
    <citation type="submission" date="2020-08" db="EMBL/GenBank/DDBJ databases">
        <title>Sequencing the genomes of 1000 actinobacteria strains.</title>
        <authorList>
            <person name="Klenk H.-P."/>
        </authorList>
    </citation>
    <scope>NUCLEOTIDE SEQUENCE [LARGE SCALE GENOMIC DNA]</scope>
    <source>
        <strain evidence="6 7">DSM 45823</strain>
    </source>
</reference>
<dbReference type="InterPro" id="IPR027383">
    <property type="entry name" value="Znf_put"/>
</dbReference>
<dbReference type="Pfam" id="PF13490">
    <property type="entry name" value="zf-HC2"/>
    <property type="match status" value="1"/>
</dbReference>
<keyword evidence="7" id="KW-1185">Reference proteome</keyword>